<evidence type="ECO:0000313" key="2">
    <source>
        <dbReference type="EMBL" id="MBW0580635.1"/>
    </source>
</evidence>
<gene>
    <name evidence="2" type="ORF">O181_120350</name>
</gene>
<keyword evidence="3" id="KW-1185">Reference proteome</keyword>
<sequence length="166" mass="19143">MIWKSFQEKRKVLYSNSIIICRAEKWIEPYLCNLTNKGPRYLLNYWKLFESQLFNLFGDPSEVRKAGSELDALRIKGGGHVSLYTTDFKSLVARIGDWGERALIHHFRKGVSSSILDHLSPHHSRVYSIQDLMDITLERYTRYCGTPFGVGLDKVVLEGEITGKLF</sequence>
<dbReference type="InterPro" id="IPR005162">
    <property type="entry name" value="Retrotrans_gag_dom"/>
</dbReference>
<name>A0A9Q3KFM3_9BASI</name>
<accession>A0A9Q3KFM3</accession>
<dbReference type="Proteomes" id="UP000765509">
    <property type="component" value="Unassembled WGS sequence"/>
</dbReference>
<proteinExistence type="predicted"/>
<evidence type="ECO:0000259" key="1">
    <source>
        <dbReference type="Pfam" id="PF03732"/>
    </source>
</evidence>
<dbReference type="AlphaFoldDB" id="A0A9Q3KFM3"/>
<organism evidence="2 3">
    <name type="scientific">Austropuccinia psidii MF-1</name>
    <dbReference type="NCBI Taxonomy" id="1389203"/>
    <lineage>
        <taxon>Eukaryota</taxon>
        <taxon>Fungi</taxon>
        <taxon>Dikarya</taxon>
        <taxon>Basidiomycota</taxon>
        <taxon>Pucciniomycotina</taxon>
        <taxon>Pucciniomycetes</taxon>
        <taxon>Pucciniales</taxon>
        <taxon>Sphaerophragmiaceae</taxon>
        <taxon>Austropuccinia</taxon>
    </lineage>
</organism>
<reference evidence="2" key="1">
    <citation type="submission" date="2021-03" db="EMBL/GenBank/DDBJ databases">
        <title>Draft genome sequence of rust myrtle Austropuccinia psidii MF-1, a brazilian biotype.</title>
        <authorList>
            <person name="Quecine M.C."/>
            <person name="Pachon D.M.R."/>
            <person name="Bonatelli M.L."/>
            <person name="Correr F.H."/>
            <person name="Franceschini L.M."/>
            <person name="Leite T.F."/>
            <person name="Margarido G.R.A."/>
            <person name="Almeida C.A."/>
            <person name="Ferrarezi J.A."/>
            <person name="Labate C.A."/>
        </authorList>
    </citation>
    <scope>NUCLEOTIDE SEQUENCE</scope>
    <source>
        <strain evidence="2">MF-1</strain>
    </source>
</reference>
<dbReference type="EMBL" id="AVOT02108025">
    <property type="protein sequence ID" value="MBW0580635.1"/>
    <property type="molecule type" value="Genomic_DNA"/>
</dbReference>
<evidence type="ECO:0000313" key="3">
    <source>
        <dbReference type="Proteomes" id="UP000765509"/>
    </source>
</evidence>
<feature type="domain" description="Retrotransposon gag" evidence="1">
    <location>
        <begin position="23"/>
        <end position="111"/>
    </location>
</feature>
<comment type="caution">
    <text evidence="2">The sequence shown here is derived from an EMBL/GenBank/DDBJ whole genome shotgun (WGS) entry which is preliminary data.</text>
</comment>
<protein>
    <recommendedName>
        <fullName evidence="1">Retrotransposon gag domain-containing protein</fullName>
    </recommendedName>
</protein>
<dbReference type="Pfam" id="PF03732">
    <property type="entry name" value="Retrotrans_gag"/>
    <property type="match status" value="1"/>
</dbReference>